<reference evidence="2" key="1">
    <citation type="journal article" date="2022" name="Biol. Control">
        <title>In silico genomic analysis of Rhodopseudomonas palustris strains revealed potential biocontrol agents and crop yield enhancers.</title>
        <authorList>
            <person name="Surachat K."/>
            <person name="Kantachote D."/>
            <person name="Deachamag P."/>
            <person name="Wonglapsuwan M."/>
        </authorList>
    </citation>
    <scope>NUCLEOTIDE SEQUENCE</scope>
    <source>
        <strain evidence="2">TLS06</strain>
    </source>
</reference>
<name>A0AAX3DXL9_RHOPL</name>
<accession>A0AAX3DXL9</accession>
<dbReference type="EMBL" id="CP076676">
    <property type="protein sequence ID" value="UYO39172.1"/>
    <property type="molecule type" value="Genomic_DNA"/>
</dbReference>
<dbReference type="AlphaFoldDB" id="A0AAX3DXL9"/>
<dbReference type="RefSeq" id="WP_264074542.1">
    <property type="nucleotide sequence ID" value="NZ_CP076676.1"/>
</dbReference>
<dbReference type="Proteomes" id="UP001163166">
    <property type="component" value="Chromosome"/>
</dbReference>
<protein>
    <submittedName>
        <fullName evidence="2">DUF4935 domain-containing protein</fullName>
    </submittedName>
</protein>
<organism evidence="2 3">
    <name type="scientific">Rhodopseudomonas palustris</name>
    <dbReference type="NCBI Taxonomy" id="1076"/>
    <lineage>
        <taxon>Bacteria</taxon>
        <taxon>Pseudomonadati</taxon>
        <taxon>Pseudomonadota</taxon>
        <taxon>Alphaproteobacteria</taxon>
        <taxon>Hyphomicrobiales</taxon>
        <taxon>Nitrobacteraceae</taxon>
        <taxon>Rhodopseudomonas</taxon>
    </lineage>
</organism>
<dbReference type="Pfam" id="PF18476">
    <property type="entry name" value="PIN_8"/>
    <property type="match status" value="1"/>
</dbReference>
<gene>
    <name evidence="2" type="ORF">KQX62_21050</name>
</gene>
<evidence type="ECO:0000313" key="2">
    <source>
        <dbReference type="EMBL" id="UYO39172.1"/>
    </source>
</evidence>
<feature type="domain" description="PIN like" evidence="1">
    <location>
        <begin position="24"/>
        <end position="242"/>
    </location>
</feature>
<sequence>MRTRFPGHYAPTREELSKIWNDCLFVPDTNILLHLFRYGTKTRSQVIKTLEGLKPRVWIPYQVGVEFQKNWREVDQANREAYDKVTSEITAQANKLKAIFNQFTRHQTIDAKEEQERVDAFIFDINERLAKAKASHPSHTEAHTVFCEISDLIGESVGRRPSQDEISKIQQEGEKRYAALIPPGYRDAKKDGANKFGDLLVWKEILEKAKTEGRPIVMISDDIKEDWWHEFRGARIGARPELVEEMRDYADQAFILYSLSHFLKRAAKHLKQNIDSEAIAEIKLDESQLRQASEDNQSFELKIITRYPWNQEAAHSGTKTTSEEALLRERLDFLREEIQRESTRPAPNILRLSTLITDREHASERLEEIRLQDSYKEKALRAIAEALSVAGDKE</sequence>
<evidence type="ECO:0000313" key="3">
    <source>
        <dbReference type="Proteomes" id="UP001163166"/>
    </source>
</evidence>
<evidence type="ECO:0000259" key="1">
    <source>
        <dbReference type="Pfam" id="PF18476"/>
    </source>
</evidence>
<proteinExistence type="predicted"/>
<dbReference type="InterPro" id="IPR041578">
    <property type="entry name" value="PIN_8"/>
</dbReference>